<evidence type="ECO:0000256" key="5">
    <source>
        <dbReference type="RuleBase" id="RU004508"/>
    </source>
</evidence>
<dbReference type="GO" id="GO:0030170">
    <property type="term" value="F:pyridoxal phosphate binding"/>
    <property type="evidence" value="ECO:0007669"/>
    <property type="project" value="TreeGrafter"/>
</dbReference>
<evidence type="ECO:0000256" key="2">
    <source>
        <dbReference type="ARBA" id="ARBA00037999"/>
    </source>
</evidence>
<evidence type="ECO:0000256" key="3">
    <source>
        <dbReference type="PIRSR" id="PIRSR000390-1"/>
    </source>
</evidence>
<dbReference type="GO" id="GO:0008483">
    <property type="term" value="F:transaminase activity"/>
    <property type="evidence" value="ECO:0007669"/>
    <property type="project" value="UniProtKB-KW"/>
</dbReference>
<name>A0A926NSV4_9SPHI</name>
<keyword evidence="6" id="KW-0032">Aminotransferase</keyword>
<dbReference type="InterPro" id="IPR000653">
    <property type="entry name" value="DegT/StrS_aminotransferase"/>
</dbReference>
<dbReference type="Gene3D" id="3.40.640.10">
    <property type="entry name" value="Type I PLP-dependent aspartate aminotransferase-like (Major domain)"/>
    <property type="match status" value="1"/>
</dbReference>
<dbReference type="AlphaFoldDB" id="A0A926NSV4"/>
<dbReference type="PIRSF" id="PIRSF000390">
    <property type="entry name" value="PLP_StrS"/>
    <property type="match status" value="1"/>
</dbReference>
<evidence type="ECO:0000313" key="7">
    <source>
        <dbReference type="Proteomes" id="UP000619078"/>
    </source>
</evidence>
<gene>
    <name evidence="6" type="ORF">IDJ76_16435</name>
</gene>
<dbReference type="GO" id="GO:0000271">
    <property type="term" value="P:polysaccharide biosynthetic process"/>
    <property type="evidence" value="ECO:0007669"/>
    <property type="project" value="TreeGrafter"/>
</dbReference>
<proteinExistence type="inferred from homology"/>
<sequence length="372" mass="41410">MNIPFLSFNNQNNLVEKEIRAAFERVFQSKWYILGEELADFEKAYAQYNEVQHCIGVANGLDALHIALRTLEIGKADEVIVPSNTYIASWLAISQTGATIVPVEPNPQTFNIDPDRIEAAITQKTKVIMPVHLYGQACQMDAIMKIAGKHNLFVIEDNAQAQGCTYNGKLTGSFGHINATSFYPTKNLGAYGDAGALTTSDAGLAQKANLLRNYGSEKKYYNEVIGINSRLDELQAAFLSVKLKYMTGWVDERRKIAAAYDQHLAGICGLILPTTAPKATHVYHLYVIRTDKRDALEKYLNSMGIGTGIHYPVPAHLQKAYQYLGYRDGDFPIAEKMAGTCLSLPLNPGITEQEITYICKMTRKFYEKGFNN</sequence>
<comment type="similarity">
    <text evidence="2 5">Belongs to the DegT/DnrJ/EryC1 family.</text>
</comment>
<keyword evidence="7" id="KW-1185">Reference proteome</keyword>
<dbReference type="InterPro" id="IPR015421">
    <property type="entry name" value="PyrdxlP-dep_Trfase_major"/>
</dbReference>
<evidence type="ECO:0000313" key="6">
    <source>
        <dbReference type="EMBL" id="MBD1394698.1"/>
    </source>
</evidence>
<accession>A0A926NSV4</accession>
<dbReference type="RefSeq" id="WP_191164555.1">
    <property type="nucleotide sequence ID" value="NZ_JACWMX010000007.1"/>
</dbReference>
<feature type="modified residue" description="N6-(pyridoxal phosphate)lysine" evidence="4">
    <location>
        <position position="186"/>
    </location>
</feature>
<dbReference type="SUPFAM" id="SSF53383">
    <property type="entry name" value="PLP-dependent transferases"/>
    <property type="match status" value="1"/>
</dbReference>
<feature type="active site" description="Proton acceptor" evidence="3">
    <location>
        <position position="186"/>
    </location>
</feature>
<dbReference type="InterPro" id="IPR015422">
    <property type="entry name" value="PyrdxlP-dep_Trfase_small"/>
</dbReference>
<dbReference type="PANTHER" id="PTHR30244:SF36">
    <property type="entry name" value="3-OXO-GLUCOSE-6-PHOSPHATE:GLUTAMATE AMINOTRANSFERASE"/>
    <property type="match status" value="1"/>
</dbReference>
<protein>
    <submittedName>
        <fullName evidence="6">DegT/DnrJ/EryC1/StrS family aminotransferase</fullName>
    </submittedName>
</protein>
<comment type="caution">
    <text evidence="6">The sequence shown here is derived from an EMBL/GenBank/DDBJ whole genome shotgun (WGS) entry which is preliminary data.</text>
</comment>
<dbReference type="PANTHER" id="PTHR30244">
    <property type="entry name" value="TRANSAMINASE"/>
    <property type="match status" value="1"/>
</dbReference>
<organism evidence="6 7">
    <name type="scientific">Mucilaginibacter glaciei</name>
    <dbReference type="NCBI Taxonomy" id="2772109"/>
    <lineage>
        <taxon>Bacteria</taxon>
        <taxon>Pseudomonadati</taxon>
        <taxon>Bacteroidota</taxon>
        <taxon>Sphingobacteriia</taxon>
        <taxon>Sphingobacteriales</taxon>
        <taxon>Sphingobacteriaceae</taxon>
        <taxon>Mucilaginibacter</taxon>
    </lineage>
</organism>
<keyword evidence="1 4" id="KW-0663">Pyridoxal phosphate</keyword>
<evidence type="ECO:0000256" key="1">
    <source>
        <dbReference type="ARBA" id="ARBA00022898"/>
    </source>
</evidence>
<dbReference type="InterPro" id="IPR015424">
    <property type="entry name" value="PyrdxlP-dep_Trfase"/>
</dbReference>
<dbReference type="Pfam" id="PF01041">
    <property type="entry name" value="DegT_DnrJ_EryC1"/>
    <property type="match status" value="1"/>
</dbReference>
<dbReference type="EMBL" id="JACWMX010000007">
    <property type="protein sequence ID" value="MBD1394698.1"/>
    <property type="molecule type" value="Genomic_DNA"/>
</dbReference>
<dbReference type="Proteomes" id="UP000619078">
    <property type="component" value="Unassembled WGS sequence"/>
</dbReference>
<evidence type="ECO:0000256" key="4">
    <source>
        <dbReference type="PIRSR" id="PIRSR000390-2"/>
    </source>
</evidence>
<reference evidence="6" key="1">
    <citation type="submission" date="2020-09" db="EMBL/GenBank/DDBJ databases">
        <title>Novel species of Mucilaginibacter isolated from a glacier on the Tibetan Plateau.</title>
        <authorList>
            <person name="Liu Q."/>
            <person name="Xin Y.-H."/>
        </authorList>
    </citation>
    <scope>NUCLEOTIDE SEQUENCE</scope>
    <source>
        <strain evidence="6">ZB1P21</strain>
    </source>
</reference>
<dbReference type="Gene3D" id="3.90.1150.10">
    <property type="entry name" value="Aspartate Aminotransferase, domain 1"/>
    <property type="match status" value="1"/>
</dbReference>
<keyword evidence="6" id="KW-0808">Transferase</keyword>
<dbReference type="CDD" id="cd00616">
    <property type="entry name" value="AHBA_syn"/>
    <property type="match status" value="1"/>
</dbReference>